<evidence type="ECO:0008006" key="4">
    <source>
        <dbReference type="Google" id="ProtNLM"/>
    </source>
</evidence>
<gene>
    <name evidence="2" type="ORF">C7378_1291</name>
</gene>
<sequence>MKRPLRIPATLALTLGTLVLVGCDTGRVNKVHTRVEAVSDLTTTGKPEIQYQADAAGIPPVPGSPTAAGKDGRQPANDSQARVSPGAEEGAPMAVTRQPKDPFQRQ</sequence>
<reference evidence="2 3" key="1">
    <citation type="submission" date="2019-03" db="EMBL/GenBank/DDBJ databases">
        <title>Genomic Encyclopedia of Type Strains, Phase IV (KMG-IV): sequencing the most valuable type-strain genomes for metagenomic binning, comparative biology and taxonomic classification.</title>
        <authorList>
            <person name="Goeker M."/>
        </authorList>
    </citation>
    <scope>NUCLEOTIDE SEQUENCE [LARGE SCALE GENOMIC DNA]</scope>
    <source>
        <strain evidence="2 3">DSM 103428</strain>
    </source>
</reference>
<feature type="region of interest" description="Disordered" evidence="1">
    <location>
        <begin position="48"/>
        <end position="106"/>
    </location>
</feature>
<accession>A0A4R1L682</accession>
<dbReference type="RefSeq" id="WP_131993572.1">
    <property type="nucleotide sequence ID" value="NZ_SMGK01000002.1"/>
</dbReference>
<dbReference type="AlphaFoldDB" id="A0A4R1L682"/>
<keyword evidence="3" id="KW-1185">Reference proteome</keyword>
<protein>
    <recommendedName>
        <fullName evidence="4">Lipoprotein</fullName>
    </recommendedName>
</protein>
<evidence type="ECO:0000313" key="3">
    <source>
        <dbReference type="Proteomes" id="UP000295210"/>
    </source>
</evidence>
<organism evidence="2 3">
    <name type="scientific">Acidipila rosea</name>
    <dbReference type="NCBI Taxonomy" id="768535"/>
    <lineage>
        <taxon>Bacteria</taxon>
        <taxon>Pseudomonadati</taxon>
        <taxon>Acidobacteriota</taxon>
        <taxon>Terriglobia</taxon>
        <taxon>Terriglobales</taxon>
        <taxon>Acidobacteriaceae</taxon>
        <taxon>Acidipila</taxon>
    </lineage>
</organism>
<name>A0A4R1L682_9BACT</name>
<dbReference type="PROSITE" id="PS51257">
    <property type="entry name" value="PROKAR_LIPOPROTEIN"/>
    <property type="match status" value="1"/>
</dbReference>
<dbReference type="OrthoDB" id="122810at2"/>
<dbReference type="EMBL" id="SMGK01000002">
    <property type="protein sequence ID" value="TCK73678.1"/>
    <property type="molecule type" value="Genomic_DNA"/>
</dbReference>
<evidence type="ECO:0000313" key="2">
    <source>
        <dbReference type="EMBL" id="TCK73678.1"/>
    </source>
</evidence>
<dbReference type="Proteomes" id="UP000295210">
    <property type="component" value="Unassembled WGS sequence"/>
</dbReference>
<proteinExistence type="predicted"/>
<evidence type="ECO:0000256" key="1">
    <source>
        <dbReference type="SAM" id="MobiDB-lite"/>
    </source>
</evidence>
<comment type="caution">
    <text evidence="2">The sequence shown here is derived from an EMBL/GenBank/DDBJ whole genome shotgun (WGS) entry which is preliminary data.</text>
</comment>